<dbReference type="KEGG" id="coh:EAV92_11345"/>
<accession>A0A3G3JZ20</accession>
<feature type="coiled-coil region" evidence="1">
    <location>
        <begin position="651"/>
        <end position="685"/>
    </location>
</feature>
<feature type="coiled-coil region" evidence="1">
    <location>
        <begin position="889"/>
        <end position="939"/>
    </location>
</feature>
<evidence type="ECO:0000259" key="4">
    <source>
        <dbReference type="Pfam" id="PF13514"/>
    </source>
</evidence>
<dbReference type="InterPro" id="IPR027417">
    <property type="entry name" value="P-loop_NTPase"/>
</dbReference>
<keyword evidence="1" id="KW-0175">Coiled coil</keyword>
<dbReference type="PANTHER" id="PTHR41259">
    <property type="entry name" value="DOUBLE-STRAND BREAK REPAIR RAD50 ATPASE, PUTATIVE-RELATED"/>
    <property type="match status" value="1"/>
</dbReference>
<keyword evidence="3" id="KW-1133">Transmembrane helix</keyword>
<evidence type="ECO:0000256" key="1">
    <source>
        <dbReference type="SAM" id="Coils"/>
    </source>
</evidence>
<dbReference type="EMBL" id="CP033433">
    <property type="protein sequence ID" value="AYQ73107.1"/>
    <property type="molecule type" value="Genomic_DNA"/>
</dbReference>
<dbReference type="AlphaFoldDB" id="A0A3G3JZ20"/>
<proteinExistence type="predicted"/>
<feature type="transmembrane region" description="Helical" evidence="3">
    <location>
        <begin position="523"/>
        <end position="541"/>
    </location>
</feature>
<reference evidence="5 6" key="1">
    <citation type="submission" date="2018-10" db="EMBL/GenBank/DDBJ databases">
        <title>Genome Sequence of Cohnella sp.</title>
        <authorList>
            <person name="Srinivasan S."/>
            <person name="Kim M.K."/>
        </authorList>
    </citation>
    <scope>NUCLEOTIDE SEQUENCE [LARGE SCALE GENOMIC DNA]</scope>
    <source>
        <strain evidence="5 6">18JY8-7</strain>
    </source>
</reference>
<dbReference type="Pfam" id="PF13514">
    <property type="entry name" value="AAA_27"/>
    <property type="match status" value="1"/>
</dbReference>
<organism evidence="5 6">
    <name type="scientific">Cohnella candidum</name>
    <dbReference type="NCBI Taxonomy" id="2674991"/>
    <lineage>
        <taxon>Bacteria</taxon>
        <taxon>Bacillati</taxon>
        <taxon>Bacillota</taxon>
        <taxon>Bacilli</taxon>
        <taxon>Bacillales</taxon>
        <taxon>Paenibacillaceae</taxon>
        <taxon>Cohnella</taxon>
    </lineage>
</organism>
<feature type="transmembrane region" description="Helical" evidence="3">
    <location>
        <begin position="548"/>
        <end position="570"/>
    </location>
</feature>
<dbReference type="SUPFAM" id="SSF52540">
    <property type="entry name" value="P-loop containing nucleoside triphosphate hydrolases"/>
    <property type="match status" value="1"/>
</dbReference>
<evidence type="ECO:0000313" key="6">
    <source>
        <dbReference type="Proteomes" id="UP000269097"/>
    </source>
</evidence>
<dbReference type="Gene3D" id="3.40.50.300">
    <property type="entry name" value="P-loop containing nucleotide triphosphate hydrolases"/>
    <property type="match status" value="2"/>
</dbReference>
<gene>
    <name evidence="5" type="ORF">EAV92_11345</name>
</gene>
<keyword evidence="6" id="KW-1185">Reference proteome</keyword>
<dbReference type="RefSeq" id="WP_123041189.1">
    <property type="nucleotide sequence ID" value="NZ_CP033433.1"/>
</dbReference>
<name>A0A3G3JZ20_9BACL</name>
<keyword evidence="3" id="KW-0812">Transmembrane</keyword>
<evidence type="ECO:0000313" key="5">
    <source>
        <dbReference type="EMBL" id="AYQ73107.1"/>
    </source>
</evidence>
<dbReference type="PANTHER" id="PTHR41259:SF1">
    <property type="entry name" value="DOUBLE-STRAND BREAK REPAIR RAD50 ATPASE, PUTATIVE-RELATED"/>
    <property type="match status" value="1"/>
</dbReference>
<feature type="domain" description="YhaN AAA" evidence="4">
    <location>
        <begin position="1"/>
        <end position="211"/>
    </location>
</feature>
<evidence type="ECO:0000256" key="3">
    <source>
        <dbReference type="SAM" id="Phobius"/>
    </source>
</evidence>
<dbReference type="InterPro" id="IPR038734">
    <property type="entry name" value="YhaN_AAA"/>
</dbReference>
<sequence>MYIRELRVDGYGPLRDMSVSLEAAVTVVYGPNEAGKSSLLRFIRAMLYGIPTRKDPVERGEPVFGGRHGGGLSLLARDGRELAIERYADGSGGSGRKSAGGILVRDGNGLELPWTQQEWERRALGGVSERLFRQLFAVSLDELHELLTLQGDEIGSFLYHAGLAGGASLAEVRRRLASEVDKLYRPKGTVPEMNRLLASIKETEAAIRQGRSQVAQYREAVESMEQANAGLSALEAELPELARKAAGYRGALDARELWLRRQVLLEEERELALRLPDPSAPPLSEEATAEWRELLRRRDAAAERLAKAEASMRELRKERASLRWDADLLDRALELERLEAMREATAARLEERDSLSSELRMLEDALDTLRQRLSPGMPLDGLRAFVRVTAEREPLRRLQLAWGDANRTMERMETEAGRIERQRIAVRAEMDAATAGRNPTALRSDEGASEYDLPFGPFRSRNRETLQHAWNALEDEMRRWDRALLSGAPTQEEILVSRKRGTRASGGGGRAGGSAGTGGLPRYAASAASGIVALALVFAVVQGSESSTVAAVEWVGAALFAAAAFFTALAGKRGAASPSYPAEQAGEYRRRAEQRLAELLVDPGKAAGVLFDSRTEAGIGESSERAWMQLRQSVQNWLALIERTDRESARQEEWRRRLSELDREFEALHAETRRAAARLDELQAEWMEWLRRYGLPLSLSPDDLQELLGMAEQGQASLLRRDRTEERLTALDEAQAAFREAAVALFEVCPPPASMEADPVLSVSWLYRRSLEERSVRDEAARLDRTIASAEPELADARAALLVAEAATTSTVARSGAADEEEYERRLRIDESRRVLSRERREVELRMEAGKDPAAVSELQRLLVEHDEAALAWMVRDAEEKWKAAEASRTELLDRRGRLAQELERLREEAESEDRLAKLAEAEGKLERLAERYAVLTLADRLLQDTKAVFEEERQPEVLRLASRYFSRMTEGAYARITVPGDTPAIRVETPDRRVTDSAFLSRGTQEQLYLAMRFALAGAASREVPLPLLLDDLFVHFDERRLRQTVSVLEEIASDRQVILFTCHRHVADAVRQGLPSARIMEWGAQREDSRSRVPGHGPSGTASPD</sequence>
<dbReference type="Proteomes" id="UP000269097">
    <property type="component" value="Chromosome"/>
</dbReference>
<feature type="region of interest" description="Disordered" evidence="2">
    <location>
        <begin position="1085"/>
        <end position="1107"/>
    </location>
</feature>
<keyword evidence="3" id="KW-0472">Membrane</keyword>
<feature type="coiled-coil region" evidence="1">
    <location>
        <begin position="200"/>
        <end position="244"/>
    </location>
</feature>
<feature type="coiled-coil region" evidence="1">
    <location>
        <begin position="298"/>
        <end position="325"/>
    </location>
</feature>
<protein>
    <recommendedName>
        <fullName evidence="4">YhaN AAA domain-containing protein</fullName>
    </recommendedName>
</protein>
<evidence type="ECO:0000256" key="2">
    <source>
        <dbReference type="SAM" id="MobiDB-lite"/>
    </source>
</evidence>